<keyword evidence="2" id="KW-0489">Methyltransferase</keyword>
<dbReference type="FunFam" id="3.40.50.150:FF:000256">
    <property type="entry name" value="S-adenosyl-L-methionine-dependent methyltransferase superfamily protein"/>
    <property type="match status" value="1"/>
</dbReference>
<evidence type="ECO:0000256" key="1">
    <source>
        <dbReference type="ARBA" id="ARBA00008361"/>
    </source>
</evidence>
<dbReference type="GO" id="GO:0032259">
    <property type="term" value="P:methylation"/>
    <property type="evidence" value="ECO:0007669"/>
    <property type="project" value="UniProtKB-KW"/>
</dbReference>
<keyword evidence="3" id="KW-0808">Transferase</keyword>
<feature type="domain" description="Methyltransferase type 11" evidence="6">
    <location>
        <begin position="77"/>
        <end position="178"/>
    </location>
</feature>
<dbReference type="PANTHER" id="PTHR12176">
    <property type="entry name" value="SAM-DEPENDENT METHYLTRANSFERASE SUPERFAMILY PROTEIN"/>
    <property type="match status" value="1"/>
</dbReference>
<reference evidence="7 8" key="1">
    <citation type="journal article" date="2013" name="Front. Plant Sci.">
        <title>The Reference Genome of the Halophytic Plant Eutrema salsugineum.</title>
        <authorList>
            <person name="Yang R."/>
            <person name="Jarvis D.E."/>
            <person name="Chen H."/>
            <person name="Beilstein M.A."/>
            <person name="Grimwood J."/>
            <person name="Jenkins J."/>
            <person name="Shu S."/>
            <person name="Prochnik S."/>
            <person name="Xin M."/>
            <person name="Ma C."/>
            <person name="Schmutz J."/>
            <person name="Wing R.A."/>
            <person name="Mitchell-Olds T."/>
            <person name="Schumaker K.S."/>
            <person name="Wang X."/>
        </authorList>
    </citation>
    <scope>NUCLEOTIDE SEQUENCE [LARGE SCALE GENOMIC DNA]</scope>
</reference>
<dbReference type="InterPro" id="IPR051419">
    <property type="entry name" value="Lys/N-term_MeTrsfase_sf"/>
</dbReference>
<dbReference type="Gene3D" id="3.40.50.150">
    <property type="entry name" value="Vaccinia Virus protein VP39"/>
    <property type="match status" value="2"/>
</dbReference>
<dbReference type="InterPro" id="IPR029063">
    <property type="entry name" value="SAM-dependent_MTases_sf"/>
</dbReference>
<dbReference type="FunFam" id="3.40.50.150:FF:000211">
    <property type="entry name" value="Methyltransferase-like protein 13"/>
    <property type="match status" value="1"/>
</dbReference>
<evidence type="ECO:0000256" key="4">
    <source>
        <dbReference type="ARBA" id="ARBA00023268"/>
    </source>
</evidence>
<sequence>MGKKKGSKAASSDDFLQTLEDFTSKENWDKFFTLRGNDDSFEWYAEWPQLRDSLLPLLRDSSSSSSSSSGSLQILVPGCGNSRLSEHLYDSGFRDITNVDFSKVVISDMLRRNIRTRPELRWRVMDITKMQLADESFDTVLDKGALDALMEPEVGTKLGNQYLSEAKRLLKPGGKFICLTLAESHVLALLFSRFRFGWKMTVHSISQKRSNLKTFMVVAEKEKSIVLHEITSSFDLLSLGRNDSQASGMCEALESENKIRRDCNNGSDLLYSHEDLKLGIKGDLTELVGGRRIKFTLGCQGSNFSYRAVLLDAQKQTEPFVYHCGVFLVPKTRAHEWLFCSEEGQWQVVESSKAARLIMVYLDSSHSGASMEDIQNDLSPMVTQLAPRNDDEGARIPYMMASDGIKNRTTVHEVTSSLTGQVVVEDVVYESTPSNPGGLSPSDEMAFRRLVFKRTEYLIQSEALLVEDGESIDQSQKEGTKNVTQSKRKGNRRRNQEPSGPIMRVSHDYLASSYHAGIISGFTLVSSYLKKAESSGKMVKTVIIGLGAGLLPMFLHGCFPFFDIQAVELDPVTLSVGKNYFSFTQNDRLKVHIADGIKYIGDIANSESSSIPDILIIDVDSADSSGGLTCPASEFIEETFLRLVKRALPQHGLFVVNLVSRSQSVKDMVVSRMKKVFDHLFSLQLEEEDDVNVVLFGLCSESVIGESEIPESAVILEGLLKCQRLETKQSIIDATNKLKCWK</sequence>
<protein>
    <recommendedName>
        <fullName evidence="6">Methyltransferase type 11 domain-containing protein</fullName>
    </recommendedName>
</protein>
<dbReference type="OMA" id="FEWYGAF"/>
<evidence type="ECO:0000259" key="6">
    <source>
        <dbReference type="Pfam" id="PF08241"/>
    </source>
</evidence>
<dbReference type="Pfam" id="PF08241">
    <property type="entry name" value="Methyltransf_11"/>
    <property type="match status" value="1"/>
</dbReference>
<dbReference type="KEGG" id="eus:EUTSA_v10016302mg"/>
<dbReference type="eggNOG" id="KOG2352">
    <property type="taxonomic scope" value="Eukaryota"/>
</dbReference>
<evidence type="ECO:0000256" key="2">
    <source>
        <dbReference type="ARBA" id="ARBA00022603"/>
    </source>
</evidence>
<dbReference type="Gramene" id="ESQ51757">
    <property type="protein sequence ID" value="ESQ51757"/>
    <property type="gene ID" value="EUTSA_v10016302mg"/>
</dbReference>
<dbReference type="Proteomes" id="UP000030689">
    <property type="component" value="Unassembled WGS sequence"/>
</dbReference>
<gene>
    <name evidence="7" type="ORF">EUTSA_v10016302mg</name>
</gene>
<dbReference type="PANTHER" id="PTHR12176:SF78">
    <property type="entry name" value="EEF1A LYSINE AND N-TERMINAL METHYLTRANSFERASE"/>
    <property type="match status" value="1"/>
</dbReference>
<dbReference type="AlphaFoldDB" id="V4M9H6"/>
<dbReference type="CDD" id="cd02440">
    <property type="entry name" value="AdoMet_MTases"/>
    <property type="match status" value="1"/>
</dbReference>
<evidence type="ECO:0000256" key="3">
    <source>
        <dbReference type="ARBA" id="ARBA00022679"/>
    </source>
</evidence>
<dbReference type="SUPFAM" id="SSF53335">
    <property type="entry name" value="S-adenosyl-L-methionine-dependent methyltransferases"/>
    <property type="match status" value="2"/>
</dbReference>
<dbReference type="OrthoDB" id="411785at2759"/>
<evidence type="ECO:0000256" key="5">
    <source>
        <dbReference type="SAM" id="MobiDB-lite"/>
    </source>
</evidence>
<comment type="similarity">
    <text evidence="1">Belongs to the methyltransferase superfamily.</text>
</comment>
<keyword evidence="8" id="KW-1185">Reference proteome</keyword>
<evidence type="ECO:0000313" key="7">
    <source>
        <dbReference type="EMBL" id="ESQ51757.1"/>
    </source>
</evidence>
<dbReference type="Pfam" id="PF01564">
    <property type="entry name" value="Spermine_synth"/>
    <property type="match status" value="1"/>
</dbReference>
<dbReference type="STRING" id="72664.V4M9H6"/>
<dbReference type="InterPro" id="IPR013216">
    <property type="entry name" value="Methyltransf_11"/>
</dbReference>
<keyword evidence="4" id="KW-0511">Multifunctional enzyme</keyword>
<proteinExistence type="inferred from homology"/>
<organism evidence="7 8">
    <name type="scientific">Eutrema salsugineum</name>
    <name type="common">Saltwater cress</name>
    <name type="synonym">Sisymbrium salsugineum</name>
    <dbReference type="NCBI Taxonomy" id="72664"/>
    <lineage>
        <taxon>Eukaryota</taxon>
        <taxon>Viridiplantae</taxon>
        <taxon>Streptophyta</taxon>
        <taxon>Embryophyta</taxon>
        <taxon>Tracheophyta</taxon>
        <taxon>Spermatophyta</taxon>
        <taxon>Magnoliopsida</taxon>
        <taxon>eudicotyledons</taxon>
        <taxon>Gunneridae</taxon>
        <taxon>Pentapetalae</taxon>
        <taxon>rosids</taxon>
        <taxon>malvids</taxon>
        <taxon>Brassicales</taxon>
        <taxon>Brassicaceae</taxon>
        <taxon>Eutremeae</taxon>
        <taxon>Eutrema</taxon>
    </lineage>
</organism>
<feature type="region of interest" description="Disordered" evidence="5">
    <location>
        <begin position="470"/>
        <end position="502"/>
    </location>
</feature>
<dbReference type="EMBL" id="KI517385">
    <property type="protein sequence ID" value="ESQ51757.1"/>
    <property type="molecule type" value="Genomic_DNA"/>
</dbReference>
<evidence type="ECO:0000313" key="8">
    <source>
        <dbReference type="Proteomes" id="UP000030689"/>
    </source>
</evidence>
<name>V4M9H6_EUTSA</name>
<dbReference type="GO" id="GO:0008757">
    <property type="term" value="F:S-adenosylmethionine-dependent methyltransferase activity"/>
    <property type="evidence" value="ECO:0007669"/>
    <property type="project" value="InterPro"/>
</dbReference>
<accession>V4M9H6</accession>